<name>A0AAE6G5P8_MYXXA</name>
<proteinExistence type="predicted"/>
<reference evidence="2 3" key="1">
    <citation type="journal article" date="2019" name="Science">
        <title>Social genes are selection hotspots in kin groups of a soil microbe.</title>
        <authorList>
            <person name="Wielgoss S."/>
            <person name="Wolfensberger R."/>
            <person name="Sun L."/>
            <person name="Fiegna F."/>
            <person name="Velicer G.J."/>
        </authorList>
    </citation>
    <scope>NUCLEOTIDE SEQUENCE [LARGE SCALE GENOMIC DNA]</scope>
    <source>
        <strain evidence="2 3">MC3.5.9c15</strain>
    </source>
</reference>
<dbReference type="PANTHER" id="PTHR38479:SF2">
    <property type="entry name" value="WINGED HELIX DNA-BINDING DOMAIN-CONTAINING PROTEIN"/>
    <property type="match status" value="1"/>
</dbReference>
<dbReference type="Pfam" id="PF06224">
    <property type="entry name" value="AlkZ-like"/>
    <property type="match status" value="1"/>
</dbReference>
<organism evidence="2 3">
    <name type="scientific">Myxococcus xanthus</name>
    <dbReference type="NCBI Taxonomy" id="34"/>
    <lineage>
        <taxon>Bacteria</taxon>
        <taxon>Pseudomonadati</taxon>
        <taxon>Myxococcota</taxon>
        <taxon>Myxococcia</taxon>
        <taxon>Myxococcales</taxon>
        <taxon>Cystobacterineae</taxon>
        <taxon>Myxococcaceae</taxon>
        <taxon>Myxococcus</taxon>
    </lineage>
</organism>
<dbReference type="EMBL" id="CP017174">
    <property type="protein sequence ID" value="QDE71086.1"/>
    <property type="molecule type" value="Genomic_DNA"/>
</dbReference>
<evidence type="ECO:0000313" key="3">
    <source>
        <dbReference type="Proteomes" id="UP000320179"/>
    </source>
</evidence>
<feature type="region of interest" description="Disordered" evidence="1">
    <location>
        <begin position="36"/>
        <end position="73"/>
    </location>
</feature>
<evidence type="ECO:0008006" key="4">
    <source>
        <dbReference type="Google" id="ProtNLM"/>
    </source>
</evidence>
<dbReference type="AlphaFoldDB" id="A0AAE6G5P8"/>
<sequence length="441" mass="48229">MGSPDPGAFASHPQVPPDMIPFLMMLPMLVPAGVKRGRSSKARREGVLSPVPSPTKESGSAPPVRASSRRRSVPARVLGQRALNRALLQRQWLLQRSRAGVVDALEHLVGLQAQATHPPYGALWTRLDGFQQESLTRLITERQVVRAGMMRGTLHLVTARDCLALRPVLQPALDRGLKHSSHGKQLAGVEAQALVAEGRALLEARPSPRGELGQRLQERWPGHDASALSMGFSSLEPLVVVPPCGTWGHGERMVYATAESWLGQRFEPAAPPDALVMRYLAAFGPASAKDLQAWSGLSRMGAVLERLRPGLRAFRDEHGVELFDTPDARRPDPDTPAPVRFLSEFDSVLLAHADRTRIISDAARKRVFTINGIVRATILVDGFVRGTWRIERARGTATLSITPFARLSREDRSALTDEGARLLAFAAADVQHADIRFERVG</sequence>
<accession>A0AAE6G5P8</accession>
<evidence type="ECO:0000256" key="1">
    <source>
        <dbReference type="SAM" id="MobiDB-lite"/>
    </source>
</evidence>
<dbReference type="Proteomes" id="UP000320179">
    <property type="component" value="Chromosome"/>
</dbReference>
<dbReference type="InterPro" id="IPR009351">
    <property type="entry name" value="AlkZ-like"/>
</dbReference>
<evidence type="ECO:0000313" key="2">
    <source>
        <dbReference type="EMBL" id="QDE71086.1"/>
    </source>
</evidence>
<gene>
    <name evidence="2" type="ORF">BHS09_31200</name>
</gene>
<protein>
    <recommendedName>
        <fullName evidence="4">Winged helix DNA-binding domain-containing protein</fullName>
    </recommendedName>
</protein>
<dbReference type="PANTHER" id="PTHR38479">
    <property type="entry name" value="LMO0824 PROTEIN"/>
    <property type="match status" value="1"/>
</dbReference>